<feature type="domain" description="Alpha/beta hydrolase fold-3" evidence="3">
    <location>
        <begin position="148"/>
        <end position="232"/>
    </location>
</feature>
<protein>
    <recommendedName>
        <fullName evidence="3">Alpha/beta hydrolase fold-3 domain-containing protein</fullName>
    </recommendedName>
</protein>
<evidence type="ECO:0000256" key="2">
    <source>
        <dbReference type="SAM" id="Phobius"/>
    </source>
</evidence>
<accession>A0AAV5GMX6</accession>
<dbReference type="InterPro" id="IPR013094">
    <property type="entry name" value="AB_hydrolase_3"/>
</dbReference>
<feature type="transmembrane region" description="Helical" evidence="2">
    <location>
        <begin position="666"/>
        <end position="690"/>
    </location>
</feature>
<keyword evidence="2" id="KW-0472">Membrane</keyword>
<dbReference type="GO" id="GO:0016787">
    <property type="term" value="F:hydrolase activity"/>
    <property type="evidence" value="ECO:0007669"/>
    <property type="project" value="UniProtKB-KW"/>
</dbReference>
<dbReference type="Pfam" id="PF07859">
    <property type="entry name" value="Abhydrolase_3"/>
    <property type="match status" value="1"/>
</dbReference>
<organism evidence="4 5">
    <name type="scientific">Rhodotorula paludigena</name>
    <dbReference type="NCBI Taxonomy" id="86838"/>
    <lineage>
        <taxon>Eukaryota</taxon>
        <taxon>Fungi</taxon>
        <taxon>Dikarya</taxon>
        <taxon>Basidiomycota</taxon>
        <taxon>Pucciniomycotina</taxon>
        <taxon>Microbotryomycetes</taxon>
        <taxon>Sporidiobolales</taxon>
        <taxon>Sporidiobolaceae</taxon>
        <taxon>Rhodotorula</taxon>
    </lineage>
</organism>
<feature type="transmembrane region" description="Helical" evidence="2">
    <location>
        <begin position="541"/>
        <end position="558"/>
    </location>
</feature>
<dbReference type="PANTHER" id="PTHR48081">
    <property type="entry name" value="AB HYDROLASE SUPERFAMILY PROTEIN C4A8.06C"/>
    <property type="match status" value="1"/>
</dbReference>
<gene>
    <name evidence="4" type="ORF">Rhopal_003036-T1</name>
</gene>
<feature type="transmembrane region" description="Helical" evidence="2">
    <location>
        <begin position="830"/>
        <end position="848"/>
    </location>
</feature>
<evidence type="ECO:0000313" key="4">
    <source>
        <dbReference type="EMBL" id="GJN90038.1"/>
    </source>
</evidence>
<feature type="transmembrane region" description="Helical" evidence="2">
    <location>
        <begin position="570"/>
        <end position="589"/>
    </location>
</feature>
<keyword evidence="5" id="KW-1185">Reference proteome</keyword>
<keyword evidence="1" id="KW-0378">Hydrolase</keyword>
<dbReference type="EMBL" id="BQKY01000006">
    <property type="protein sequence ID" value="GJN90038.1"/>
    <property type="molecule type" value="Genomic_DNA"/>
</dbReference>
<dbReference type="InterPro" id="IPR050300">
    <property type="entry name" value="GDXG_lipolytic_enzyme"/>
</dbReference>
<feature type="transmembrane region" description="Helical" evidence="2">
    <location>
        <begin position="635"/>
        <end position="654"/>
    </location>
</feature>
<comment type="caution">
    <text evidence="4">The sequence shown here is derived from an EMBL/GenBank/DDBJ whole genome shotgun (WGS) entry which is preliminary data.</text>
</comment>
<evidence type="ECO:0000313" key="5">
    <source>
        <dbReference type="Proteomes" id="UP001342314"/>
    </source>
</evidence>
<feature type="transmembrane region" description="Helical" evidence="2">
    <location>
        <begin position="721"/>
        <end position="742"/>
    </location>
</feature>
<proteinExistence type="predicted"/>
<keyword evidence="2" id="KW-0812">Transmembrane</keyword>
<keyword evidence="2" id="KW-1133">Transmembrane helix</keyword>
<evidence type="ECO:0000256" key="1">
    <source>
        <dbReference type="ARBA" id="ARBA00022801"/>
    </source>
</evidence>
<dbReference type="AlphaFoldDB" id="A0AAV5GMX6"/>
<dbReference type="PANTHER" id="PTHR48081:SF31">
    <property type="entry name" value="STERYL ACETYL HYDROLASE MUG81-RELATED"/>
    <property type="match status" value="1"/>
</dbReference>
<dbReference type="InterPro" id="IPR029058">
    <property type="entry name" value="AB_hydrolase_fold"/>
</dbReference>
<reference evidence="4 5" key="1">
    <citation type="submission" date="2021-12" db="EMBL/GenBank/DDBJ databases">
        <title>High titer production of polyol ester of fatty acids by Rhodotorula paludigena BS15 towards product separation-free biomass refinery.</title>
        <authorList>
            <person name="Mano J."/>
            <person name="Ono H."/>
            <person name="Tanaka T."/>
            <person name="Naito K."/>
            <person name="Sushida H."/>
            <person name="Ike M."/>
            <person name="Tokuyasu K."/>
            <person name="Kitaoka M."/>
        </authorList>
    </citation>
    <scope>NUCLEOTIDE SEQUENCE [LARGE SCALE GENOMIC DNA]</scope>
    <source>
        <strain evidence="4 5">BS15</strain>
    </source>
</reference>
<dbReference type="SUPFAM" id="SSF53474">
    <property type="entry name" value="alpha/beta-Hydrolases"/>
    <property type="match status" value="1"/>
</dbReference>
<evidence type="ECO:0000259" key="3">
    <source>
        <dbReference type="Pfam" id="PF07859"/>
    </source>
</evidence>
<feature type="transmembrane region" description="Helical" evidence="2">
    <location>
        <begin position="798"/>
        <end position="818"/>
    </location>
</feature>
<dbReference type="Gene3D" id="3.40.50.1820">
    <property type="entry name" value="alpha/beta hydrolase"/>
    <property type="match status" value="1"/>
</dbReference>
<name>A0AAV5GMX6_9BASI</name>
<dbReference type="Proteomes" id="UP001342314">
    <property type="component" value="Unassembled WGS sequence"/>
</dbReference>
<sequence>MSADTTPSLETKTSIDDAGDNRVILELHDGPLRPRVTPLAVVHTVFLVLAQLLRLPKHLVKHYILFRRSSPLVQDLGRPVASEIATTIVRALFLDSYLAVGRPIFAKADKHTWVTPVEVAGVQARWIAPPDGRRREDDELVLFWIHGLAPECIYPSQLIETLAGYHHLVNELGISPSKICVGGDSAGGNLATAFLLHLARPNPKIRVPKELGPTPGKPGSALLVSPFVNLVSYAPSRRPAVHLDLLHDGGVFNAALHYVGAVAPLPSELTSKGWRAGPSWNPLQWFSGRPSCDSPPEGIVDLSASVDEAEREVKGLKLLASPYVNPHPGVVKDLEWYKEALPGGGKTLVTWGGKEIFTDDILDFVQALQKAGVAPAELVKPLGIHDWVLQDAVVPQAAVVKNGGEQSERDYGVRKLADWFEARARELKADEKRARLSVGLDYAETLAPRVPAFDDTARRAPNTLASITSNLLIATSRPHDMDSYQDLAAFVATQTAVIPGLLGFSAAARQSLKTCIAAQAVEAPPKVSDDDLKRLRRCRRLFSVVFLASVFGTEVWLLSQGNETVIDHFFRYLFATVYQMALMGTLVDMTQSLKWAAFRSPGNFLHFRPAAGTVSFPRVLMAFALATGINLAAYFNVHSAFASFLSVALLYRTLSQAHRRTFSVRVMMIILLAWLALTFLLSGIMIYLAATYWMDGAAGSAILEGDGSDDVSFASPVVMRYVNLMMPFLWSLGPGLLITGCYRFDYANHLLENPEAMSAVTLETCEPRKRFAKYLSQGVILPSSVPESFDKPYYQTALRAWFGAQVAVVLAFASSLPLPKDVVECGAFDLMALTLAIPGMVLALALTASARGEFRRLWTYKEVWSRREDDNGGAIVLGDGDHSAGVDVEEQAPAYETAQGEKQALLEPAAVEAAPAYTEVAVVDSQQ</sequence>